<feature type="binding site" evidence="13">
    <location>
        <position position="89"/>
    </location>
    <ligand>
        <name>Mg(2+)</name>
        <dbReference type="ChEBI" id="CHEBI:18420"/>
        <label>1</label>
        <note>catalytic</note>
    </ligand>
</feature>
<proteinExistence type="inferred from homology"/>
<evidence type="ECO:0000256" key="8">
    <source>
        <dbReference type="ARBA" id="ARBA00022814"/>
    </source>
</evidence>
<evidence type="ECO:0000256" key="3">
    <source>
        <dbReference type="ARBA" id="ARBA00004970"/>
    </source>
</evidence>
<keyword evidence="8" id="KW-0804">Transcription</keyword>
<evidence type="ECO:0000256" key="4">
    <source>
        <dbReference type="ARBA" id="ARBA00009759"/>
    </source>
</evidence>
<evidence type="ECO:0000256" key="11">
    <source>
        <dbReference type="ARBA" id="ARBA00049158"/>
    </source>
</evidence>
<dbReference type="Gene3D" id="3.40.190.80">
    <property type="match status" value="1"/>
</dbReference>
<dbReference type="PROSITE" id="PS00629">
    <property type="entry name" value="IMP_1"/>
    <property type="match status" value="1"/>
</dbReference>
<evidence type="ECO:0000313" key="15">
    <source>
        <dbReference type="Proteomes" id="UP000194798"/>
    </source>
</evidence>
<dbReference type="FunFam" id="3.30.540.10:FF:000003">
    <property type="entry name" value="Inositol-1-monophosphatase"/>
    <property type="match status" value="1"/>
</dbReference>
<dbReference type="GO" id="GO:0004401">
    <property type="term" value="F:histidinol-phosphatase activity"/>
    <property type="evidence" value="ECO:0007669"/>
    <property type="project" value="UniProtKB-UniRule"/>
</dbReference>
<dbReference type="GO" id="GO:0052834">
    <property type="term" value="F:inositol monophosphate phosphatase activity"/>
    <property type="evidence" value="ECO:0007669"/>
    <property type="project" value="UniProtKB-EC"/>
</dbReference>
<dbReference type="EMBL" id="MSLT01000001">
    <property type="protein sequence ID" value="OUD16189.1"/>
    <property type="molecule type" value="Genomic_DNA"/>
</dbReference>
<dbReference type="GO" id="GO:0000105">
    <property type="term" value="P:L-histidine biosynthetic process"/>
    <property type="evidence" value="ECO:0007669"/>
    <property type="project" value="UniProtKB-UniRule"/>
</dbReference>
<dbReference type="PANTHER" id="PTHR43200">
    <property type="entry name" value="PHOSPHATASE"/>
    <property type="match status" value="1"/>
</dbReference>
<gene>
    <name evidence="14" type="ORF">TPSD3_00230</name>
</gene>
<evidence type="ECO:0000313" key="14">
    <source>
        <dbReference type="EMBL" id="OUD16189.1"/>
    </source>
</evidence>
<comment type="caution">
    <text evidence="14">The sequence shown here is derived from an EMBL/GenBank/DDBJ whole genome shotgun (WGS) entry which is preliminary data.</text>
</comment>
<dbReference type="UniPathway" id="UPA00031">
    <property type="reaction ID" value="UER00013"/>
</dbReference>
<keyword evidence="10" id="KW-0368">Histidine biosynthesis</keyword>
<comment type="similarity">
    <text evidence="4">Belongs to the inositol monophosphatase superfamily.</text>
</comment>
<keyword evidence="15" id="KW-1185">Reference proteome</keyword>
<dbReference type="InterPro" id="IPR020583">
    <property type="entry name" value="Inositol_monoP_metal-BS"/>
</dbReference>
<organism evidence="14 15">
    <name type="scientific">Thioflexithrix psekupsensis</name>
    <dbReference type="NCBI Taxonomy" id="1570016"/>
    <lineage>
        <taxon>Bacteria</taxon>
        <taxon>Pseudomonadati</taxon>
        <taxon>Pseudomonadota</taxon>
        <taxon>Gammaproteobacteria</taxon>
        <taxon>Thiotrichales</taxon>
        <taxon>Thioflexithrix</taxon>
    </lineage>
</organism>
<comment type="catalytic activity">
    <reaction evidence="11">
        <text>L-histidinol phosphate + H2O = L-histidinol + phosphate</text>
        <dbReference type="Rhea" id="RHEA:14465"/>
        <dbReference type="ChEBI" id="CHEBI:15377"/>
        <dbReference type="ChEBI" id="CHEBI:43474"/>
        <dbReference type="ChEBI" id="CHEBI:57699"/>
        <dbReference type="ChEBI" id="CHEBI:57980"/>
        <dbReference type="EC" id="3.1.3.15"/>
    </reaction>
</comment>
<dbReference type="NCBIfam" id="TIGR02067">
    <property type="entry name" value="his_9_HisN"/>
    <property type="match status" value="1"/>
</dbReference>
<dbReference type="AlphaFoldDB" id="A0A251XC35"/>
<comment type="cofactor">
    <cofactor evidence="2 13">
        <name>Mg(2+)</name>
        <dbReference type="ChEBI" id="CHEBI:18420"/>
    </cofactor>
</comment>
<evidence type="ECO:0000256" key="7">
    <source>
        <dbReference type="ARBA" id="ARBA00022801"/>
    </source>
</evidence>
<dbReference type="OrthoDB" id="9785695at2"/>
<keyword evidence="6 13" id="KW-0479">Metal-binding</keyword>
<dbReference type="InterPro" id="IPR000760">
    <property type="entry name" value="Inositol_monophosphatase-like"/>
</dbReference>
<dbReference type="EC" id="3.1.3.15" evidence="12"/>
<keyword evidence="7" id="KW-0378">Hydrolase</keyword>
<keyword evidence="8" id="KW-0889">Transcription antitermination</keyword>
<sequence length="260" mass="28862">MRLETVPESLFQFAHQLADQSGDIVRRYFRTSVAVDDKADHSPVTIADREIEQLIRQEISRYFPTHGIYGEEFGSTQLEAEWIWVIDPIDGTKSFITGKPLFGTLIALLYQQRPVLGILDQAFLRERWCGAVGQQTTFNGQAVHTRVCTALAHATLYATSPLIFTETSRPLFEKLQSQVKMSVFGGDCYAYGLLANGFVDLVVEDTLKPYDYCALIPIIEQAGGIISDWQGNALGLHSKGQVIASGNAHCYQQALTVLNA</sequence>
<dbReference type="PRINTS" id="PR00377">
    <property type="entry name" value="IMPHPHTASES"/>
</dbReference>
<dbReference type="RefSeq" id="WP_086486589.1">
    <property type="nucleotide sequence ID" value="NZ_MSLT01000001.1"/>
</dbReference>
<dbReference type="GO" id="GO:0031564">
    <property type="term" value="P:transcription antitermination"/>
    <property type="evidence" value="ECO:0007669"/>
    <property type="project" value="UniProtKB-KW"/>
</dbReference>
<feature type="binding site" evidence="13">
    <location>
        <position position="87"/>
    </location>
    <ligand>
        <name>Mg(2+)</name>
        <dbReference type="ChEBI" id="CHEBI:18420"/>
        <label>1</label>
        <note>catalytic</note>
    </ligand>
</feature>
<dbReference type="Proteomes" id="UP000194798">
    <property type="component" value="Unassembled WGS sequence"/>
</dbReference>
<evidence type="ECO:0000256" key="5">
    <source>
        <dbReference type="ARBA" id="ARBA00022605"/>
    </source>
</evidence>
<keyword evidence="5" id="KW-0028">Amino-acid biosynthesis</keyword>
<evidence type="ECO:0000256" key="12">
    <source>
        <dbReference type="NCBIfam" id="TIGR02067"/>
    </source>
</evidence>
<dbReference type="Gene3D" id="3.30.540.10">
    <property type="entry name" value="Fructose-1,6-Bisphosphatase, subunit A, domain 1"/>
    <property type="match status" value="1"/>
</dbReference>
<dbReference type="InterPro" id="IPR011809">
    <property type="entry name" value="His_9_proposed"/>
</dbReference>
<dbReference type="InterPro" id="IPR051090">
    <property type="entry name" value="Inositol_monoP_superfamily"/>
</dbReference>
<name>A0A251XC35_9GAMM</name>
<feature type="binding site" evidence="13">
    <location>
        <position position="90"/>
    </location>
    <ligand>
        <name>Mg(2+)</name>
        <dbReference type="ChEBI" id="CHEBI:18420"/>
        <label>2</label>
    </ligand>
</feature>
<evidence type="ECO:0000256" key="2">
    <source>
        <dbReference type="ARBA" id="ARBA00001946"/>
    </source>
</evidence>
<reference evidence="14 15" key="1">
    <citation type="submission" date="2016-12" db="EMBL/GenBank/DDBJ databases">
        <title>Thioflexothrix psekupsii D3 genome sequencing and assembly.</title>
        <authorList>
            <person name="Fomenkov A."/>
            <person name="Vincze T."/>
            <person name="Grabovich M."/>
            <person name="Anton B.P."/>
            <person name="Dubinina G."/>
            <person name="Orlova M."/>
            <person name="Belousova E."/>
            <person name="Roberts R.J."/>
        </authorList>
    </citation>
    <scope>NUCLEOTIDE SEQUENCE [LARGE SCALE GENOMIC DNA]</scope>
    <source>
        <strain evidence="14">D3</strain>
    </source>
</reference>
<dbReference type="PANTHER" id="PTHR43200:SF6">
    <property type="entry name" value="3'(2'),5'-BISPHOSPHATE NUCLEOTIDASE"/>
    <property type="match status" value="1"/>
</dbReference>
<protein>
    <recommendedName>
        <fullName evidence="12">Histidinol-phosphatase</fullName>
        <ecNumber evidence="12">3.1.3.15</ecNumber>
    </recommendedName>
</protein>
<evidence type="ECO:0000256" key="10">
    <source>
        <dbReference type="ARBA" id="ARBA00023102"/>
    </source>
</evidence>
<feature type="binding site" evidence="13">
    <location>
        <position position="211"/>
    </location>
    <ligand>
        <name>Mg(2+)</name>
        <dbReference type="ChEBI" id="CHEBI:18420"/>
        <label>1</label>
        <note>catalytic</note>
    </ligand>
</feature>
<evidence type="ECO:0000256" key="6">
    <source>
        <dbReference type="ARBA" id="ARBA00022723"/>
    </source>
</evidence>
<accession>A0A251XC35</accession>
<evidence type="ECO:0000256" key="13">
    <source>
        <dbReference type="PIRSR" id="PIRSR600760-2"/>
    </source>
</evidence>
<evidence type="ECO:0000256" key="9">
    <source>
        <dbReference type="ARBA" id="ARBA00022842"/>
    </source>
</evidence>
<evidence type="ECO:0000256" key="1">
    <source>
        <dbReference type="ARBA" id="ARBA00001033"/>
    </source>
</evidence>
<comment type="pathway">
    <text evidence="3">Amino-acid biosynthesis; L-histidine biosynthesis; L-histidine from 5-phospho-alpha-D-ribose 1-diphosphate: step 8/9.</text>
</comment>
<dbReference type="CDD" id="cd01641">
    <property type="entry name" value="Bacterial_IMPase_like_1"/>
    <property type="match status" value="1"/>
</dbReference>
<keyword evidence="9 13" id="KW-0460">Magnesium</keyword>
<dbReference type="SUPFAM" id="SSF56655">
    <property type="entry name" value="Carbohydrate phosphatase"/>
    <property type="match status" value="1"/>
</dbReference>
<feature type="binding site" evidence="13">
    <location>
        <position position="71"/>
    </location>
    <ligand>
        <name>Mg(2+)</name>
        <dbReference type="ChEBI" id="CHEBI:18420"/>
        <label>1</label>
        <note>catalytic</note>
    </ligand>
</feature>
<dbReference type="GO" id="GO:0046872">
    <property type="term" value="F:metal ion binding"/>
    <property type="evidence" value="ECO:0007669"/>
    <property type="project" value="UniProtKB-KW"/>
</dbReference>
<keyword evidence="8" id="KW-0805">Transcription regulation</keyword>
<comment type="catalytic activity">
    <reaction evidence="1">
        <text>a myo-inositol phosphate + H2O = myo-inositol + phosphate</text>
        <dbReference type="Rhea" id="RHEA:24056"/>
        <dbReference type="ChEBI" id="CHEBI:15377"/>
        <dbReference type="ChEBI" id="CHEBI:17268"/>
        <dbReference type="ChEBI" id="CHEBI:43474"/>
        <dbReference type="ChEBI" id="CHEBI:84139"/>
        <dbReference type="EC" id="3.1.3.25"/>
    </reaction>
</comment>
<dbReference type="Pfam" id="PF00459">
    <property type="entry name" value="Inositol_P"/>
    <property type="match status" value="1"/>
</dbReference>